<dbReference type="InterPro" id="IPR001842">
    <property type="entry name" value="Peptidase_M36"/>
</dbReference>
<dbReference type="SUPFAM" id="SSF55486">
    <property type="entry name" value="Metalloproteases ('zincins'), catalytic domain"/>
    <property type="match status" value="1"/>
</dbReference>
<dbReference type="Gene3D" id="1.10.390.10">
    <property type="entry name" value="Neutral Protease Domain 2"/>
    <property type="match status" value="1"/>
</dbReference>
<evidence type="ECO:0000256" key="7">
    <source>
        <dbReference type="ARBA" id="ARBA00022833"/>
    </source>
</evidence>
<comment type="subcellular location">
    <subcellularLocation>
        <location evidence="1 12">Secreted</location>
    </subcellularLocation>
</comment>
<evidence type="ECO:0000256" key="4">
    <source>
        <dbReference type="ARBA" id="ARBA00022670"/>
    </source>
</evidence>
<evidence type="ECO:0000256" key="6">
    <source>
        <dbReference type="ARBA" id="ARBA00022801"/>
    </source>
</evidence>
<organism evidence="14 15">
    <name type="scientific">Coprinellus micaceus</name>
    <name type="common">Glistening ink-cap mushroom</name>
    <name type="synonym">Coprinus micaceus</name>
    <dbReference type="NCBI Taxonomy" id="71717"/>
    <lineage>
        <taxon>Eukaryota</taxon>
        <taxon>Fungi</taxon>
        <taxon>Dikarya</taxon>
        <taxon>Basidiomycota</taxon>
        <taxon>Agaricomycotina</taxon>
        <taxon>Agaricomycetes</taxon>
        <taxon>Agaricomycetidae</taxon>
        <taxon>Agaricales</taxon>
        <taxon>Agaricineae</taxon>
        <taxon>Psathyrellaceae</taxon>
        <taxon>Coprinellus</taxon>
    </lineage>
</organism>
<dbReference type="AlphaFoldDB" id="A0A4Y7TIL0"/>
<feature type="region of interest" description="Disordered" evidence="13">
    <location>
        <begin position="24"/>
        <end position="45"/>
    </location>
</feature>
<comment type="cofactor">
    <cofactor evidence="11">
        <name>Zn(2+)</name>
        <dbReference type="ChEBI" id="CHEBI:29105"/>
    </cofactor>
    <text evidence="11">Binds 1 zinc ion per subunit.</text>
</comment>
<dbReference type="EC" id="3.4.24.-" evidence="12"/>
<dbReference type="PRINTS" id="PR00999">
    <property type="entry name" value="FUNGALYSIN"/>
</dbReference>
<keyword evidence="6 12" id="KW-0378">Hydrolase</keyword>
<keyword evidence="7 11" id="KW-0862">Zinc</keyword>
<keyword evidence="9 12" id="KW-0865">Zymogen</keyword>
<gene>
    <name evidence="14" type="ORF">FA13DRAFT_1773054</name>
</gene>
<dbReference type="InterPro" id="IPR050371">
    <property type="entry name" value="Fungal_virulence_M36"/>
</dbReference>
<evidence type="ECO:0000256" key="5">
    <source>
        <dbReference type="ARBA" id="ARBA00022723"/>
    </source>
</evidence>
<dbReference type="GO" id="GO:0004222">
    <property type="term" value="F:metalloendopeptidase activity"/>
    <property type="evidence" value="ECO:0007669"/>
    <property type="project" value="InterPro"/>
</dbReference>
<proteinExistence type="inferred from homology"/>
<evidence type="ECO:0000256" key="10">
    <source>
        <dbReference type="PIRSR" id="PIRSR601842-1"/>
    </source>
</evidence>
<feature type="signal peptide" evidence="12">
    <location>
        <begin position="1"/>
        <end position="23"/>
    </location>
</feature>
<feature type="compositionally biased region" description="Basic residues" evidence="13">
    <location>
        <begin position="32"/>
        <end position="41"/>
    </location>
</feature>
<comment type="similarity">
    <text evidence="2 12">Belongs to the peptidase M36 family.</text>
</comment>
<dbReference type="CDD" id="cd09596">
    <property type="entry name" value="M36"/>
    <property type="match status" value="1"/>
</dbReference>
<dbReference type="InterPro" id="IPR027268">
    <property type="entry name" value="Peptidase_M4/M1_CTD_sf"/>
</dbReference>
<dbReference type="PANTHER" id="PTHR33478:SF1">
    <property type="entry name" value="EXTRACELLULAR METALLOPROTEINASE MEP"/>
    <property type="match status" value="1"/>
</dbReference>
<feature type="binding site" evidence="11">
    <location>
        <position position="452"/>
    </location>
    <ligand>
        <name>Zn(2+)</name>
        <dbReference type="ChEBI" id="CHEBI:29105"/>
        <note>catalytic</note>
    </ligand>
</feature>
<feature type="binding site" evidence="11">
    <location>
        <position position="423"/>
    </location>
    <ligand>
        <name>Zn(2+)</name>
        <dbReference type="ChEBI" id="CHEBI:29105"/>
        <note>catalytic</note>
    </ligand>
</feature>
<keyword evidence="12" id="KW-0732">Signal</keyword>
<protein>
    <recommendedName>
        <fullName evidence="12">Extracellular metalloproteinase</fullName>
        <ecNumber evidence="12">3.4.24.-</ecNumber>
    </recommendedName>
    <alternativeName>
        <fullName evidence="12">Fungalysin</fullName>
    </alternativeName>
</protein>
<evidence type="ECO:0000256" key="1">
    <source>
        <dbReference type="ARBA" id="ARBA00004613"/>
    </source>
</evidence>
<evidence type="ECO:0000256" key="12">
    <source>
        <dbReference type="RuleBase" id="RU364017"/>
    </source>
</evidence>
<feature type="active site" evidence="10">
    <location>
        <position position="424"/>
    </location>
</feature>
<dbReference type="PANTHER" id="PTHR33478">
    <property type="entry name" value="EXTRACELLULAR METALLOPROTEINASE MEP"/>
    <property type="match status" value="1"/>
</dbReference>
<dbReference type="EMBL" id="QPFP01000011">
    <property type="protein sequence ID" value="TEB34006.1"/>
    <property type="molecule type" value="Genomic_DNA"/>
</dbReference>
<reference evidence="14 15" key="1">
    <citation type="journal article" date="2019" name="Nat. Ecol. Evol.">
        <title>Megaphylogeny resolves global patterns of mushroom evolution.</title>
        <authorList>
            <person name="Varga T."/>
            <person name="Krizsan K."/>
            <person name="Foldi C."/>
            <person name="Dima B."/>
            <person name="Sanchez-Garcia M."/>
            <person name="Sanchez-Ramirez S."/>
            <person name="Szollosi G.J."/>
            <person name="Szarkandi J.G."/>
            <person name="Papp V."/>
            <person name="Albert L."/>
            <person name="Andreopoulos W."/>
            <person name="Angelini C."/>
            <person name="Antonin V."/>
            <person name="Barry K.W."/>
            <person name="Bougher N.L."/>
            <person name="Buchanan P."/>
            <person name="Buyck B."/>
            <person name="Bense V."/>
            <person name="Catcheside P."/>
            <person name="Chovatia M."/>
            <person name="Cooper J."/>
            <person name="Damon W."/>
            <person name="Desjardin D."/>
            <person name="Finy P."/>
            <person name="Geml J."/>
            <person name="Haridas S."/>
            <person name="Hughes K."/>
            <person name="Justo A."/>
            <person name="Karasinski D."/>
            <person name="Kautmanova I."/>
            <person name="Kiss B."/>
            <person name="Kocsube S."/>
            <person name="Kotiranta H."/>
            <person name="LaButti K.M."/>
            <person name="Lechner B.E."/>
            <person name="Liimatainen K."/>
            <person name="Lipzen A."/>
            <person name="Lukacs Z."/>
            <person name="Mihaltcheva S."/>
            <person name="Morgado L.N."/>
            <person name="Niskanen T."/>
            <person name="Noordeloos M.E."/>
            <person name="Ohm R.A."/>
            <person name="Ortiz-Santana B."/>
            <person name="Ovrebo C."/>
            <person name="Racz N."/>
            <person name="Riley R."/>
            <person name="Savchenko A."/>
            <person name="Shiryaev A."/>
            <person name="Soop K."/>
            <person name="Spirin V."/>
            <person name="Szebenyi C."/>
            <person name="Tomsovsky M."/>
            <person name="Tulloss R.E."/>
            <person name="Uehling J."/>
            <person name="Grigoriev I.V."/>
            <person name="Vagvolgyi C."/>
            <person name="Papp T."/>
            <person name="Martin F.M."/>
            <person name="Miettinen O."/>
            <person name="Hibbett D.S."/>
            <person name="Nagy L.G."/>
        </authorList>
    </citation>
    <scope>NUCLEOTIDE SEQUENCE [LARGE SCALE GENOMIC DNA]</scope>
    <source>
        <strain evidence="14 15">FP101781</strain>
    </source>
</reference>
<keyword evidence="3 12" id="KW-0964">Secreted</keyword>
<feature type="chain" id="PRO_5021514408" description="Extracellular metalloproteinase" evidence="12">
    <location>
        <begin position="24"/>
        <end position="617"/>
    </location>
</feature>
<comment type="caution">
    <text evidence="14">The sequence shown here is derived from an EMBL/GenBank/DDBJ whole genome shotgun (WGS) entry which is preliminary data.</text>
</comment>
<dbReference type="GO" id="GO:0006508">
    <property type="term" value="P:proteolysis"/>
    <property type="evidence" value="ECO:0007669"/>
    <property type="project" value="UniProtKB-KW"/>
</dbReference>
<dbReference type="GO" id="GO:0005615">
    <property type="term" value="C:extracellular space"/>
    <property type="evidence" value="ECO:0007669"/>
    <property type="project" value="InterPro"/>
</dbReference>
<keyword evidence="5 11" id="KW-0479">Metal-binding</keyword>
<evidence type="ECO:0000256" key="11">
    <source>
        <dbReference type="PIRSR" id="PIRSR601842-2"/>
    </source>
</evidence>
<evidence type="ECO:0000256" key="8">
    <source>
        <dbReference type="ARBA" id="ARBA00023049"/>
    </source>
</evidence>
<sequence length="617" mass="66337">MAPIRGLLSSVIAALALASQVTATPSPDGWHHSTHSKRSVGKRGLGIESYNPPTSFETFGEGIPVPVDLRRDGSLESKARSFIAGRLGVDSANVQWRSGYQAGSEKRAYVRQAYKGIPFANAVANVAFKGESAVTFGSSFVKPKKIAATTPTVSVESVIPKIEAELNGKYNGHPTTVEYLARPDGTAALTHVIQIQNADENTWYEAFVDAHSGELLSITDFSAEAAYRVLPIQKQDLPEGLELLANPHDTLASPQGWHYTSTGTTTTTAGNNVIAYKGTTSSLTSQSATGQVFDYTYNTSAAPSTTLNVNAARTNAFYAINKLHDIAYRYGFTEAAFNFQDDNFGKGGSGNDRVLMSVQDSLGTNDAGFATPPESVSSSFCDDRSADQQSYNCSGQSGTCRMYIWTLTTPNRDGSLNNDIIVHEMTHGITNRLTGGGTARCLQTTESRGMGEGWSDALAEWTEQKSADIKDFVLAPYVTNNVKGIRAYPYSTNATTNPLRYSNVRGNNAVHSIGTIWANVLHQVYAALVAQYGWSPTAFTNPSGAEGNIVFAHLFFDSLAIQPCNPTFTTGRDAWIQADANRYGGANRCLIWRAFASRGVGVNAANYVDNFDVPAGC</sequence>
<dbReference type="Gene3D" id="3.10.170.10">
    <property type="match status" value="1"/>
</dbReference>
<keyword evidence="15" id="KW-1185">Reference proteome</keyword>
<dbReference type="Proteomes" id="UP000298030">
    <property type="component" value="Unassembled WGS sequence"/>
</dbReference>
<evidence type="ECO:0000256" key="2">
    <source>
        <dbReference type="ARBA" id="ARBA00006006"/>
    </source>
</evidence>
<accession>A0A4Y7TIL0</accession>
<feature type="binding site" evidence="11">
    <location>
        <position position="224"/>
    </location>
    <ligand>
        <name>Zn(2+)</name>
        <dbReference type="ChEBI" id="CHEBI:29105"/>
        <note>catalytic</note>
    </ligand>
</feature>
<evidence type="ECO:0000256" key="9">
    <source>
        <dbReference type="ARBA" id="ARBA00023145"/>
    </source>
</evidence>
<evidence type="ECO:0000313" key="15">
    <source>
        <dbReference type="Proteomes" id="UP000298030"/>
    </source>
</evidence>
<feature type="binding site" evidence="11">
    <location>
        <position position="427"/>
    </location>
    <ligand>
        <name>Zn(2+)</name>
        <dbReference type="ChEBI" id="CHEBI:29105"/>
        <note>catalytic</note>
    </ligand>
</feature>
<keyword evidence="8 12" id="KW-0482">Metalloprotease</keyword>
<dbReference type="GO" id="GO:0008270">
    <property type="term" value="F:zinc ion binding"/>
    <property type="evidence" value="ECO:0007669"/>
    <property type="project" value="InterPro"/>
</dbReference>
<name>A0A4Y7TIL0_COPMI</name>
<keyword evidence="4 12" id="KW-0645">Protease</keyword>
<dbReference type="OrthoDB" id="3227768at2759"/>
<evidence type="ECO:0000256" key="13">
    <source>
        <dbReference type="SAM" id="MobiDB-lite"/>
    </source>
</evidence>
<evidence type="ECO:0000256" key="3">
    <source>
        <dbReference type="ARBA" id="ARBA00022525"/>
    </source>
</evidence>
<dbReference type="Pfam" id="PF02128">
    <property type="entry name" value="Peptidase_M36"/>
    <property type="match status" value="2"/>
</dbReference>
<evidence type="ECO:0000313" key="14">
    <source>
        <dbReference type="EMBL" id="TEB34006.1"/>
    </source>
</evidence>